<dbReference type="NCBIfam" id="TIGR01643">
    <property type="entry name" value="YD_repeat_2x"/>
    <property type="match status" value="1"/>
</dbReference>
<evidence type="ECO:0000313" key="3">
    <source>
        <dbReference type="Proteomes" id="UP001589867"/>
    </source>
</evidence>
<dbReference type="Proteomes" id="UP001589867">
    <property type="component" value="Unassembled WGS sequence"/>
</dbReference>
<evidence type="ECO:0000256" key="1">
    <source>
        <dbReference type="SAM" id="MobiDB-lite"/>
    </source>
</evidence>
<dbReference type="InterPro" id="IPR006530">
    <property type="entry name" value="YD"/>
</dbReference>
<proteinExistence type="predicted"/>
<keyword evidence="3" id="KW-1185">Reference proteome</keyword>
<dbReference type="InterPro" id="IPR031325">
    <property type="entry name" value="RHS_repeat"/>
</dbReference>
<sequence>MDGVAGSSSFAYNPDGQVTTRTDAAGTTTYGYDTAGRVATIANPDAGSAPPSHTTTFHSSGRSDTAVPAATPGR</sequence>
<feature type="compositionally biased region" description="Polar residues" evidence="1">
    <location>
        <begin position="1"/>
        <end position="11"/>
    </location>
</feature>
<feature type="compositionally biased region" description="Polar residues" evidence="1">
    <location>
        <begin position="51"/>
        <end position="63"/>
    </location>
</feature>
<comment type="caution">
    <text evidence="2">The sequence shown here is derived from an EMBL/GenBank/DDBJ whole genome shotgun (WGS) entry which is preliminary data.</text>
</comment>
<feature type="region of interest" description="Disordered" evidence="1">
    <location>
        <begin position="42"/>
        <end position="74"/>
    </location>
</feature>
<name>A0ABV6LWY3_9ACTN</name>
<dbReference type="EMBL" id="JBHLUH010000005">
    <property type="protein sequence ID" value="MFC0526928.1"/>
    <property type="molecule type" value="Genomic_DNA"/>
</dbReference>
<gene>
    <name evidence="2" type="ORF">ACFFIA_04580</name>
</gene>
<reference evidence="2 3" key="1">
    <citation type="submission" date="2024-09" db="EMBL/GenBank/DDBJ databases">
        <authorList>
            <person name="Sun Q."/>
            <person name="Mori K."/>
        </authorList>
    </citation>
    <scope>NUCLEOTIDE SEQUENCE [LARGE SCALE GENOMIC DNA]</scope>
    <source>
        <strain evidence="2 3">TBRC 3947</strain>
    </source>
</reference>
<dbReference type="Pfam" id="PF05593">
    <property type="entry name" value="RHS_repeat"/>
    <property type="match status" value="1"/>
</dbReference>
<evidence type="ECO:0000313" key="2">
    <source>
        <dbReference type="EMBL" id="MFC0526928.1"/>
    </source>
</evidence>
<dbReference type="RefSeq" id="WP_377245816.1">
    <property type="nucleotide sequence ID" value="NZ_JBHLUH010000005.1"/>
</dbReference>
<dbReference type="Gene3D" id="2.180.10.10">
    <property type="entry name" value="RHS repeat-associated core"/>
    <property type="match status" value="1"/>
</dbReference>
<accession>A0ABV6LWY3</accession>
<protein>
    <submittedName>
        <fullName evidence="2">RHS repeat domain-containing protein</fullName>
    </submittedName>
</protein>
<organism evidence="2 3">
    <name type="scientific">Phytohabitans kaempferiae</name>
    <dbReference type="NCBI Taxonomy" id="1620943"/>
    <lineage>
        <taxon>Bacteria</taxon>
        <taxon>Bacillati</taxon>
        <taxon>Actinomycetota</taxon>
        <taxon>Actinomycetes</taxon>
        <taxon>Micromonosporales</taxon>
        <taxon>Micromonosporaceae</taxon>
    </lineage>
</organism>
<feature type="region of interest" description="Disordered" evidence="1">
    <location>
        <begin position="1"/>
        <end position="27"/>
    </location>
</feature>